<dbReference type="InterPro" id="IPR000744">
    <property type="entry name" value="NSF_attach"/>
</dbReference>
<evidence type="ECO:0000256" key="7">
    <source>
        <dbReference type="RuleBase" id="RU367013"/>
    </source>
</evidence>
<gene>
    <name evidence="9" type="primary">RvY_05197-1</name>
    <name evidence="9" type="synonym">RvY_05197.1</name>
    <name evidence="9" type="ORF">RvY_05197</name>
</gene>
<dbReference type="OrthoDB" id="9984275at2759"/>
<sequence>MSDKSGTASPEEQQGQKYLAEAEKKAQGKAGFLGGMFGGGSSRVDDAIELYCKAANCFKMAKNWNAAGSAFEEAAKLNESSGNKLEASQKFQDASMSFKKVNPTRAVECLKRTVGIQTEMGRFTMAAKTHTSIAEIYESDAQDKEQAIAHYQKAADYYQGEESQSHAQKCLLKVAQFAADTEDFTRAIEIFEQVANRNAENPMLKYGAKEYYFKAALCHLCVDPLNAQHAMTRYLDHFPALEDSREFKLLKTVLACMENSDVDGFTEALKEYDQISRLDPWATSIFLRAKRSMGEADLT</sequence>
<organism evidence="9 10">
    <name type="scientific">Ramazzottius varieornatus</name>
    <name type="common">Water bear</name>
    <name type="synonym">Tardigrade</name>
    <dbReference type="NCBI Taxonomy" id="947166"/>
    <lineage>
        <taxon>Eukaryota</taxon>
        <taxon>Metazoa</taxon>
        <taxon>Ecdysozoa</taxon>
        <taxon>Tardigrada</taxon>
        <taxon>Eutardigrada</taxon>
        <taxon>Parachela</taxon>
        <taxon>Hypsibioidea</taxon>
        <taxon>Ramazzottiidae</taxon>
        <taxon>Ramazzottius</taxon>
    </lineage>
</organism>
<keyword evidence="6 7" id="KW-0472">Membrane</keyword>
<evidence type="ECO:0000256" key="1">
    <source>
        <dbReference type="ARBA" id="ARBA00004170"/>
    </source>
</evidence>
<name>A0A1D1UU95_RAMVA</name>
<dbReference type="GO" id="GO:0031201">
    <property type="term" value="C:SNARE complex"/>
    <property type="evidence" value="ECO:0007669"/>
    <property type="project" value="TreeGrafter"/>
</dbReference>
<comment type="similarity">
    <text evidence="2 7">Belongs to the SNAP family.</text>
</comment>
<dbReference type="GO" id="GO:0019905">
    <property type="term" value="F:syntaxin binding"/>
    <property type="evidence" value="ECO:0007669"/>
    <property type="project" value="TreeGrafter"/>
</dbReference>
<comment type="caution">
    <text evidence="9">The sequence shown here is derived from an EMBL/GenBank/DDBJ whole genome shotgun (WGS) entry which is preliminary data.</text>
</comment>
<proteinExistence type="inferred from homology"/>
<dbReference type="GO" id="GO:0005774">
    <property type="term" value="C:vacuolar membrane"/>
    <property type="evidence" value="ECO:0007669"/>
    <property type="project" value="TreeGrafter"/>
</dbReference>
<dbReference type="FunFam" id="1.25.40.10:FF:000049">
    <property type="entry name" value="Alpha-soluble NSF attachment protein-like"/>
    <property type="match status" value="1"/>
</dbReference>
<dbReference type="Proteomes" id="UP000186922">
    <property type="component" value="Unassembled WGS sequence"/>
</dbReference>
<evidence type="ECO:0000256" key="2">
    <source>
        <dbReference type="ARBA" id="ARBA00010050"/>
    </source>
</evidence>
<accession>A0A1D1UU95</accession>
<evidence type="ECO:0000256" key="8">
    <source>
        <dbReference type="SAM" id="MobiDB-lite"/>
    </source>
</evidence>
<dbReference type="SUPFAM" id="SSF48452">
    <property type="entry name" value="TPR-like"/>
    <property type="match status" value="1"/>
</dbReference>
<reference evidence="9 10" key="1">
    <citation type="journal article" date="2016" name="Nat. Commun.">
        <title>Extremotolerant tardigrade genome and improved radiotolerance of human cultured cells by tardigrade-unique protein.</title>
        <authorList>
            <person name="Hashimoto T."/>
            <person name="Horikawa D.D."/>
            <person name="Saito Y."/>
            <person name="Kuwahara H."/>
            <person name="Kozuka-Hata H."/>
            <person name="Shin-I T."/>
            <person name="Minakuchi Y."/>
            <person name="Ohishi K."/>
            <person name="Motoyama A."/>
            <person name="Aizu T."/>
            <person name="Enomoto A."/>
            <person name="Kondo K."/>
            <person name="Tanaka S."/>
            <person name="Hara Y."/>
            <person name="Koshikawa S."/>
            <person name="Sagara H."/>
            <person name="Miura T."/>
            <person name="Yokobori S."/>
            <person name="Miyagawa K."/>
            <person name="Suzuki Y."/>
            <person name="Kubo T."/>
            <person name="Oyama M."/>
            <person name="Kohara Y."/>
            <person name="Fujiyama A."/>
            <person name="Arakawa K."/>
            <person name="Katayama T."/>
            <person name="Toyoda A."/>
            <person name="Kunieda T."/>
        </authorList>
    </citation>
    <scope>NUCLEOTIDE SEQUENCE [LARGE SCALE GENOMIC DNA]</scope>
    <source>
        <strain evidence="9 10">YOKOZUNA-1</strain>
    </source>
</reference>
<dbReference type="InterPro" id="IPR011990">
    <property type="entry name" value="TPR-like_helical_dom_sf"/>
</dbReference>
<keyword evidence="4 7" id="KW-0931">ER-Golgi transport</keyword>
<keyword evidence="3 7" id="KW-0813">Transport</keyword>
<feature type="compositionally biased region" description="Polar residues" evidence="8">
    <location>
        <begin position="1"/>
        <end position="16"/>
    </location>
</feature>
<evidence type="ECO:0000313" key="10">
    <source>
        <dbReference type="Proteomes" id="UP000186922"/>
    </source>
</evidence>
<dbReference type="STRING" id="947166.A0A1D1UU95"/>
<dbReference type="EMBL" id="BDGG01000002">
    <property type="protein sequence ID" value="GAU93224.1"/>
    <property type="molecule type" value="Genomic_DNA"/>
</dbReference>
<evidence type="ECO:0000256" key="4">
    <source>
        <dbReference type="ARBA" id="ARBA00022892"/>
    </source>
</evidence>
<comment type="subcellular location">
    <subcellularLocation>
        <location evidence="1 7">Membrane</location>
        <topology evidence="1 7">Peripheral membrane protein</topology>
    </subcellularLocation>
</comment>
<dbReference type="Pfam" id="PF14938">
    <property type="entry name" value="SNAP"/>
    <property type="match status" value="1"/>
</dbReference>
<dbReference type="PANTHER" id="PTHR13768:SF8">
    <property type="entry name" value="ALPHA-SOLUBLE NSF ATTACHMENT PROTEIN"/>
    <property type="match status" value="1"/>
</dbReference>
<dbReference type="AlphaFoldDB" id="A0A1D1UU95"/>
<feature type="region of interest" description="Disordered" evidence="8">
    <location>
        <begin position="1"/>
        <end position="22"/>
    </location>
</feature>
<dbReference type="Gene3D" id="1.25.40.10">
    <property type="entry name" value="Tetratricopeptide repeat domain"/>
    <property type="match status" value="1"/>
</dbReference>
<keyword evidence="10" id="KW-1185">Reference proteome</keyword>
<evidence type="ECO:0000256" key="3">
    <source>
        <dbReference type="ARBA" id="ARBA00022448"/>
    </source>
</evidence>
<dbReference type="GO" id="GO:0006886">
    <property type="term" value="P:intracellular protein transport"/>
    <property type="evidence" value="ECO:0007669"/>
    <property type="project" value="UniProtKB-UniRule"/>
</dbReference>
<dbReference type="CDD" id="cd15832">
    <property type="entry name" value="SNAP"/>
    <property type="match status" value="1"/>
</dbReference>
<protein>
    <submittedName>
        <fullName evidence="9">Uncharacterized protein</fullName>
    </submittedName>
</protein>
<comment type="function">
    <text evidence="7">Required for vesicular transport between the endoplasmic reticulum and the Golgi apparatus.</text>
</comment>
<evidence type="ECO:0000256" key="5">
    <source>
        <dbReference type="ARBA" id="ARBA00022927"/>
    </source>
</evidence>
<evidence type="ECO:0000313" key="9">
    <source>
        <dbReference type="EMBL" id="GAU93224.1"/>
    </source>
</evidence>
<dbReference type="GO" id="GO:0005483">
    <property type="term" value="F:soluble NSF attachment protein activity"/>
    <property type="evidence" value="ECO:0007669"/>
    <property type="project" value="UniProtKB-ARBA"/>
</dbReference>
<dbReference type="GO" id="GO:0035494">
    <property type="term" value="P:SNARE complex disassembly"/>
    <property type="evidence" value="ECO:0007669"/>
    <property type="project" value="TreeGrafter"/>
</dbReference>
<evidence type="ECO:0000256" key="6">
    <source>
        <dbReference type="ARBA" id="ARBA00023136"/>
    </source>
</evidence>
<keyword evidence="5 7" id="KW-0653">Protein transport</keyword>
<dbReference type="PANTHER" id="PTHR13768">
    <property type="entry name" value="SOLUBLE NSF ATTACHMENT PROTEIN SNAP"/>
    <property type="match status" value="1"/>
</dbReference>
<dbReference type="PRINTS" id="PR00448">
    <property type="entry name" value="NSFATTACHMNT"/>
</dbReference>